<dbReference type="Proteomes" id="UP000001058">
    <property type="component" value="Unassembled WGS sequence"/>
</dbReference>
<keyword evidence="9" id="KW-1185">Reference proteome</keyword>
<comment type="cofactor">
    <cofactor evidence="1">
        <name>Zn(2+)</name>
        <dbReference type="ChEBI" id="CHEBI:29105"/>
    </cofactor>
</comment>
<dbReference type="InterPro" id="IPR011032">
    <property type="entry name" value="GroES-like_sf"/>
</dbReference>
<feature type="compositionally biased region" description="Basic and acidic residues" evidence="5">
    <location>
        <begin position="822"/>
        <end position="849"/>
    </location>
</feature>
<dbReference type="InterPro" id="IPR013154">
    <property type="entry name" value="ADH-like_N"/>
</dbReference>
<organism evidence="9">
    <name type="scientific">Volvox carteri f. nagariensis</name>
    <dbReference type="NCBI Taxonomy" id="3068"/>
    <lineage>
        <taxon>Eukaryota</taxon>
        <taxon>Viridiplantae</taxon>
        <taxon>Chlorophyta</taxon>
        <taxon>core chlorophytes</taxon>
        <taxon>Chlorophyceae</taxon>
        <taxon>CS clade</taxon>
        <taxon>Chlamydomonadales</taxon>
        <taxon>Volvocaceae</taxon>
        <taxon>Volvox</taxon>
    </lineage>
</organism>
<proteinExistence type="predicted"/>
<evidence type="ECO:0000313" key="8">
    <source>
        <dbReference type="EMBL" id="EFJ44164.1"/>
    </source>
</evidence>
<feature type="non-terminal residue" evidence="8">
    <location>
        <position position="1"/>
    </location>
</feature>
<dbReference type="RefSeq" id="XP_002954758.1">
    <property type="nucleotide sequence ID" value="XM_002954712.1"/>
</dbReference>
<evidence type="ECO:0000313" key="9">
    <source>
        <dbReference type="Proteomes" id="UP000001058"/>
    </source>
</evidence>
<dbReference type="InterPro" id="IPR036291">
    <property type="entry name" value="NAD(P)-bd_dom_sf"/>
</dbReference>
<dbReference type="PANTHER" id="PTHR42683">
    <property type="entry name" value="ALDEHYDE REDUCTASE"/>
    <property type="match status" value="1"/>
</dbReference>
<dbReference type="SUPFAM" id="SSF50129">
    <property type="entry name" value="GroES-like"/>
    <property type="match status" value="1"/>
</dbReference>
<name>D8U7W4_VOLCA</name>
<keyword evidence="3" id="KW-0862">Zinc</keyword>
<dbReference type="EMBL" id="GL378366">
    <property type="protein sequence ID" value="EFJ44164.1"/>
    <property type="molecule type" value="Genomic_DNA"/>
</dbReference>
<feature type="region of interest" description="Disordered" evidence="5">
    <location>
        <begin position="804"/>
        <end position="863"/>
    </location>
</feature>
<dbReference type="InParanoid" id="D8U7W4"/>
<evidence type="ECO:0000256" key="4">
    <source>
        <dbReference type="ARBA" id="ARBA00023002"/>
    </source>
</evidence>
<dbReference type="SUPFAM" id="SSF51735">
    <property type="entry name" value="NAD(P)-binding Rossmann-fold domains"/>
    <property type="match status" value="1"/>
</dbReference>
<feature type="region of interest" description="Disordered" evidence="5">
    <location>
        <begin position="734"/>
        <end position="757"/>
    </location>
</feature>
<keyword evidence="4" id="KW-0560">Oxidoreductase</keyword>
<dbReference type="AlphaFoldDB" id="D8U7W4"/>
<evidence type="ECO:0000256" key="5">
    <source>
        <dbReference type="SAM" id="MobiDB-lite"/>
    </source>
</evidence>
<dbReference type="KEGG" id="vcn:VOLCADRAFT_118856"/>
<evidence type="ECO:0008006" key="10">
    <source>
        <dbReference type="Google" id="ProtNLM"/>
    </source>
</evidence>
<keyword evidence="2" id="KW-0479">Metal-binding</keyword>
<dbReference type="STRING" id="3068.D8U7W4"/>
<feature type="domain" description="Alcohol dehydrogenase-like C-terminal" evidence="6">
    <location>
        <begin position="115"/>
        <end position="238"/>
    </location>
</feature>
<dbReference type="OrthoDB" id="529273at2759"/>
<evidence type="ECO:0000256" key="3">
    <source>
        <dbReference type="ARBA" id="ARBA00022833"/>
    </source>
</evidence>
<dbReference type="Gene3D" id="3.40.50.720">
    <property type="entry name" value="NAD(P)-binding Rossmann-like Domain"/>
    <property type="match status" value="1"/>
</dbReference>
<evidence type="ECO:0000256" key="2">
    <source>
        <dbReference type="ARBA" id="ARBA00022723"/>
    </source>
</evidence>
<dbReference type="GO" id="GO:0046872">
    <property type="term" value="F:metal ion binding"/>
    <property type="evidence" value="ECO:0007669"/>
    <property type="project" value="UniProtKB-KW"/>
</dbReference>
<reference evidence="8 9" key="1">
    <citation type="journal article" date="2010" name="Science">
        <title>Genomic analysis of organismal complexity in the multicellular green alga Volvox carteri.</title>
        <authorList>
            <person name="Prochnik S.E."/>
            <person name="Umen J."/>
            <person name="Nedelcu A.M."/>
            <person name="Hallmann A."/>
            <person name="Miller S.M."/>
            <person name="Nishii I."/>
            <person name="Ferris P."/>
            <person name="Kuo A."/>
            <person name="Mitros T."/>
            <person name="Fritz-Laylin L.K."/>
            <person name="Hellsten U."/>
            <person name="Chapman J."/>
            <person name="Simakov O."/>
            <person name="Rensing S.A."/>
            <person name="Terry A."/>
            <person name="Pangilinan J."/>
            <person name="Kapitonov V."/>
            <person name="Jurka J."/>
            <person name="Salamov A."/>
            <person name="Shapiro H."/>
            <person name="Schmutz J."/>
            <person name="Grimwood J."/>
            <person name="Lindquist E."/>
            <person name="Lucas S."/>
            <person name="Grigoriev I.V."/>
            <person name="Schmitt R."/>
            <person name="Kirk D."/>
            <person name="Rokhsar D.S."/>
        </authorList>
    </citation>
    <scope>NUCLEOTIDE SEQUENCE [LARGE SCALE GENOMIC DNA]</scope>
    <source>
        <strain evidence="9">f. Nagariensis / Eve</strain>
    </source>
</reference>
<evidence type="ECO:0000259" key="6">
    <source>
        <dbReference type="Pfam" id="PF00107"/>
    </source>
</evidence>
<dbReference type="InterPro" id="IPR047109">
    <property type="entry name" value="CAD-like"/>
</dbReference>
<dbReference type="FunFam" id="3.40.50.720:FF:000022">
    <property type="entry name" value="Cinnamyl alcohol dehydrogenase"/>
    <property type="match status" value="1"/>
</dbReference>
<dbReference type="Pfam" id="PF00107">
    <property type="entry name" value="ADH_zinc_N"/>
    <property type="match status" value="1"/>
</dbReference>
<protein>
    <recommendedName>
        <fullName evidence="10">Enoyl reductase (ER) domain-containing protein</fullName>
    </recommendedName>
</protein>
<dbReference type="InterPro" id="IPR013149">
    <property type="entry name" value="ADH-like_C"/>
</dbReference>
<evidence type="ECO:0000256" key="1">
    <source>
        <dbReference type="ARBA" id="ARBA00001947"/>
    </source>
</evidence>
<dbReference type="Pfam" id="PF08240">
    <property type="entry name" value="ADH_N"/>
    <property type="match status" value="1"/>
</dbReference>
<dbReference type="GeneID" id="9621485"/>
<dbReference type="eggNOG" id="KOG0023">
    <property type="taxonomic scope" value="Eukaryota"/>
</dbReference>
<sequence length="888" mass="97887">VVGEVVAVGESVDSLRPGDRVGLGWIANSCRRCLACLRGEENVCVKGYKGLIVAGSHGGFQEICRASADFVYGIPEGLDSASAAPLLCAGVTVYAPLRRHIDRPGASVGVLGVGGLGHLALQFASKMGAEVTALDISPDKAAESQQLGAHAFHTWGSAIGEVGLQGHFDVLLNCASANISTTQLMSLLKNGGTLVQVGIPGGGASMAVQVQDLVFGQKKIAGTIVGGRADMQEMLEFAAVHGVRPMVEEMPLSQEHPDADKEVTDAQFKFRGREWHPESFGYTNCSAPTPLIDPTRNIFDCRILRDVCVDQGVIIYQDSRFHPWTSEHRLPYFNITDILWNTPSVLGIGDKWRNGKNKYQFPLMRPWHHMEESEDVRRPVFSNCTTPLLFFHHFPFNVAEVYRFAVNNIYFLQRRLQFFDERPHSTSTPRETLRPRPRLRNSLSRITLVPGNPPMSAVPSFTRFWLQPFSRYAVTSLGHLSQRWPPGSPPPPSAATGEGVAVRCFSRFLMCKITLKKPTGAFFEAGQFVARYYAEKAIPMEANFTQRLAAEVPLDEQKDDTVLKVVFAESEGASSIFRRVRCFRHIFGIDNLYDLWVVRRSDVLVGVHGSALTNALFMRPGSSLIELRPYGFSGRESWPNIYMKSQTRGMEVFWFGIDVMSANLSTPGDFEADMQPMYTRAKGCLARDRNLIVPWEAMAHQLLNVAVVSRNVWRYKVLRYSHSYYVTHDIQPLELPGKDKRAPPELQSWFTDPDEERRRAAAIPLTPEGARAAEEAEAALLAKAAEAAAAAAAELASGGGGGGVGGGGGGEVDANVGDSGSDEGHQQQHQEGQQQKEHQEGQQHQEHQEGQQQKEQQQHQEGHPHVLDLGQGQEADVPLEMSCCCFML</sequence>
<dbReference type="Gene3D" id="3.90.180.10">
    <property type="entry name" value="Medium-chain alcohol dehydrogenases, catalytic domain"/>
    <property type="match status" value="1"/>
</dbReference>
<gene>
    <name evidence="8" type="ORF">VOLCADRAFT_118856</name>
</gene>
<dbReference type="GO" id="GO:0016616">
    <property type="term" value="F:oxidoreductase activity, acting on the CH-OH group of donors, NAD or NADP as acceptor"/>
    <property type="evidence" value="ECO:0007669"/>
    <property type="project" value="InterPro"/>
</dbReference>
<feature type="domain" description="Alcohol dehydrogenase-like N-terminal" evidence="7">
    <location>
        <begin position="1"/>
        <end position="76"/>
    </location>
</feature>
<accession>D8U7W4</accession>
<evidence type="ECO:0000259" key="7">
    <source>
        <dbReference type="Pfam" id="PF08240"/>
    </source>
</evidence>